<keyword evidence="14" id="KW-0282">Flagellum</keyword>
<evidence type="ECO:0000256" key="1">
    <source>
        <dbReference type="ARBA" id="ARBA00004117"/>
    </source>
</evidence>
<dbReference type="Gene3D" id="1.10.220.30">
    <property type="match status" value="3"/>
</dbReference>
<dbReference type="InterPro" id="IPR000090">
    <property type="entry name" value="Flg_Motor_Flig"/>
</dbReference>
<keyword evidence="6" id="KW-0145">Chemotaxis</keyword>
<evidence type="ECO:0000256" key="9">
    <source>
        <dbReference type="ARBA" id="ARBA00023143"/>
    </source>
</evidence>
<dbReference type="GO" id="GO:0009425">
    <property type="term" value="C:bacterial-type flagellum basal body"/>
    <property type="evidence" value="ECO:0007669"/>
    <property type="project" value="UniProtKB-SubCell"/>
</dbReference>
<comment type="subcellular location">
    <subcellularLocation>
        <location evidence="1">Bacterial flagellum basal body</location>
    </subcellularLocation>
    <subcellularLocation>
        <location evidence="2">Cell membrane</location>
        <topology evidence="2">Peripheral membrane protein</topology>
        <orientation evidence="2">Cytoplasmic side</orientation>
    </subcellularLocation>
</comment>
<evidence type="ECO:0000259" key="12">
    <source>
        <dbReference type="Pfam" id="PF14841"/>
    </source>
</evidence>
<evidence type="ECO:0000259" key="13">
    <source>
        <dbReference type="Pfam" id="PF14842"/>
    </source>
</evidence>
<keyword evidence="14" id="KW-0969">Cilium</keyword>
<dbReference type="GO" id="GO:0006935">
    <property type="term" value="P:chemotaxis"/>
    <property type="evidence" value="ECO:0007669"/>
    <property type="project" value="UniProtKB-KW"/>
</dbReference>
<keyword evidence="5" id="KW-1003">Cell membrane</keyword>
<keyword evidence="14" id="KW-0966">Cell projection</keyword>
<evidence type="ECO:0000313" key="15">
    <source>
        <dbReference type="Proteomes" id="UP000777265"/>
    </source>
</evidence>
<dbReference type="Pfam" id="PF14841">
    <property type="entry name" value="FliG_M"/>
    <property type="match status" value="1"/>
</dbReference>
<dbReference type="NCBIfam" id="TIGR00207">
    <property type="entry name" value="fliG"/>
    <property type="match status" value="1"/>
</dbReference>
<dbReference type="Pfam" id="PF14842">
    <property type="entry name" value="FliG_N"/>
    <property type="match status" value="1"/>
</dbReference>
<protein>
    <recommendedName>
        <fullName evidence="4">Flagellar motor switch protein FliG</fullName>
    </recommendedName>
</protein>
<evidence type="ECO:0000256" key="6">
    <source>
        <dbReference type="ARBA" id="ARBA00022500"/>
    </source>
</evidence>
<dbReference type="Pfam" id="PF01706">
    <property type="entry name" value="FliG_C"/>
    <property type="match status" value="1"/>
</dbReference>
<dbReference type="AlphaFoldDB" id="A0A971M3X8"/>
<dbReference type="GO" id="GO:0005886">
    <property type="term" value="C:plasma membrane"/>
    <property type="evidence" value="ECO:0007669"/>
    <property type="project" value="UniProtKB-SubCell"/>
</dbReference>
<feature type="domain" description="Flagellar motor switch protein FliG middle" evidence="12">
    <location>
        <begin position="116"/>
        <end position="186"/>
    </location>
</feature>
<evidence type="ECO:0000256" key="3">
    <source>
        <dbReference type="ARBA" id="ARBA00010299"/>
    </source>
</evidence>
<name>A0A971M3X8_9BACT</name>
<reference evidence="14" key="1">
    <citation type="journal article" date="2020" name="Biotechnol. Biofuels">
        <title>New insights from the biogas microbiome by comprehensive genome-resolved metagenomics of nearly 1600 species originating from multiple anaerobic digesters.</title>
        <authorList>
            <person name="Campanaro S."/>
            <person name="Treu L."/>
            <person name="Rodriguez-R L.M."/>
            <person name="Kovalovszki A."/>
            <person name="Ziels R.M."/>
            <person name="Maus I."/>
            <person name="Zhu X."/>
            <person name="Kougias P.G."/>
            <person name="Basile A."/>
            <person name="Luo G."/>
            <person name="Schluter A."/>
            <person name="Konstantinidis K.T."/>
            <person name="Angelidaki I."/>
        </authorList>
    </citation>
    <scope>NUCLEOTIDE SEQUENCE</scope>
    <source>
        <strain evidence="14">AS06rmzACSIP_7</strain>
    </source>
</reference>
<dbReference type="PIRSF" id="PIRSF003161">
    <property type="entry name" value="FliG"/>
    <property type="match status" value="1"/>
</dbReference>
<evidence type="ECO:0000256" key="7">
    <source>
        <dbReference type="ARBA" id="ARBA00022779"/>
    </source>
</evidence>
<feature type="domain" description="Flagellar motor switch protein FliG C-terminal" evidence="11">
    <location>
        <begin position="218"/>
        <end position="324"/>
    </location>
</feature>
<dbReference type="PANTHER" id="PTHR30534">
    <property type="entry name" value="FLAGELLAR MOTOR SWITCH PROTEIN FLIG"/>
    <property type="match status" value="1"/>
</dbReference>
<organism evidence="14 15">
    <name type="scientific">Syntrophorhabdus aromaticivorans</name>
    <dbReference type="NCBI Taxonomy" id="328301"/>
    <lineage>
        <taxon>Bacteria</taxon>
        <taxon>Pseudomonadati</taxon>
        <taxon>Thermodesulfobacteriota</taxon>
        <taxon>Syntrophorhabdia</taxon>
        <taxon>Syntrophorhabdales</taxon>
        <taxon>Syntrophorhabdaceae</taxon>
        <taxon>Syntrophorhabdus</taxon>
    </lineage>
</organism>
<keyword evidence="8" id="KW-0472">Membrane</keyword>
<comment type="similarity">
    <text evidence="3">Belongs to the FliG family.</text>
</comment>
<dbReference type="InterPro" id="IPR028263">
    <property type="entry name" value="FliG_N"/>
</dbReference>
<dbReference type="GO" id="GO:0071973">
    <property type="term" value="P:bacterial-type flagellum-dependent cell motility"/>
    <property type="evidence" value="ECO:0007669"/>
    <property type="project" value="InterPro"/>
</dbReference>
<evidence type="ECO:0000256" key="10">
    <source>
        <dbReference type="ARBA" id="ARBA00025598"/>
    </source>
</evidence>
<evidence type="ECO:0000256" key="5">
    <source>
        <dbReference type="ARBA" id="ARBA00022475"/>
    </source>
</evidence>
<dbReference type="FunFam" id="1.10.220.30:FF:000001">
    <property type="entry name" value="Flagellar motor switch protein FliG"/>
    <property type="match status" value="1"/>
</dbReference>
<accession>A0A971M3X8</accession>
<comment type="caution">
    <text evidence="14">The sequence shown here is derived from an EMBL/GenBank/DDBJ whole genome shotgun (WGS) entry which is preliminary data.</text>
</comment>
<evidence type="ECO:0000256" key="8">
    <source>
        <dbReference type="ARBA" id="ARBA00023136"/>
    </source>
</evidence>
<proteinExistence type="inferred from homology"/>
<evidence type="ECO:0000256" key="2">
    <source>
        <dbReference type="ARBA" id="ARBA00004413"/>
    </source>
</evidence>
<keyword evidence="7" id="KW-0283">Flagellar rotation</keyword>
<sequence length="332" mass="37005">MEGIDIPGIRKAAILLLTMDDELSREVLKELEDEEIEAIGKEISQMKLVPDAVVTHVRDEFIRKLNKRSSHVVGGESKFRDLIMKSFSNEQAEAFLESMDSKRGLPGEFLRKCDTKALANILKGEHPQTIALVLSVLGTKKAGDVIVALPDKMQGDVVIRMAFLEKVDMKILEEIENVLQEQMQSIGIVDGRQLGGVEVVAGIINQMDRTTESELLGQVEESHPDLAERIRQLMFTFEDLIHIDDKSVQVLLKEISSDDISMALKGASDTMKEKIFSNMSERAAAMLKEDIEVMGPVRLSDVEKSQIKIAMIAKKLESEGKVVLSRGDEQFV</sequence>
<evidence type="ECO:0000256" key="4">
    <source>
        <dbReference type="ARBA" id="ARBA00021870"/>
    </source>
</evidence>
<dbReference type="PANTHER" id="PTHR30534:SF0">
    <property type="entry name" value="FLAGELLAR MOTOR SWITCH PROTEIN FLIG"/>
    <property type="match status" value="1"/>
</dbReference>
<evidence type="ECO:0000313" key="14">
    <source>
        <dbReference type="EMBL" id="NLW34869.1"/>
    </source>
</evidence>
<dbReference type="Proteomes" id="UP000777265">
    <property type="component" value="Unassembled WGS sequence"/>
</dbReference>
<reference evidence="14" key="2">
    <citation type="submission" date="2020-01" db="EMBL/GenBank/DDBJ databases">
        <authorList>
            <person name="Campanaro S."/>
        </authorList>
    </citation>
    <scope>NUCLEOTIDE SEQUENCE</scope>
    <source>
        <strain evidence="14">AS06rmzACSIP_7</strain>
    </source>
</reference>
<feature type="domain" description="Flagellar motor switch protein FliG N-terminal" evidence="13">
    <location>
        <begin position="7"/>
        <end position="102"/>
    </location>
</feature>
<dbReference type="GO" id="GO:0003774">
    <property type="term" value="F:cytoskeletal motor activity"/>
    <property type="evidence" value="ECO:0007669"/>
    <property type="project" value="InterPro"/>
</dbReference>
<dbReference type="PRINTS" id="PR00954">
    <property type="entry name" value="FLGMOTORFLIG"/>
</dbReference>
<dbReference type="EMBL" id="JAAYEE010000089">
    <property type="protein sequence ID" value="NLW34869.1"/>
    <property type="molecule type" value="Genomic_DNA"/>
</dbReference>
<dbReference type="SUPFAM" id="SSF48029">
    <property type="entry name" value="FliG"/>
    <property type="match status" value="2"/>
</dbReference>
<evidence type="ECO:0000259" key="11">
    <source>
        <dbReference type="Pfam" id="PF01706"/>
    </source>
</evidence>
<dbReference type="InterPro" id="IPR032779">
    <property type="entry name" value="FliG_M"/>
</dbReference>
<dbReference type="InterPro" id="IPR023087">
    <property type="entry name" value="Flg_Motor_Flig_C"/>
</dbReference>
<dbReference type="InterPro" id="IPR011002">
    <property type="entry name" value="FliG_a-hlx"/>
</dbReference>
<gene>
    <name evidence="14" type="primary">fliG</name>
    <name evidence="14" type="ORF">GXY80_05220</name>
</gene>
<comment type="function">
    <text evidence="10">FliG is one of three proteins (FliG, FliN, FliM) that forms the rotor-mounted switch complex (C ring), located at the base of the basal body. This complex interacts with the CheY and CheZ chemotaxis proteins, in addition to contacting components of the motor that determine the direction of flagellar rotation.</text>
</comment>
<keyword evidence="9" id="KW-0975">Bacterial flagellum</keyword>